<evidence type="ECO:0000313" key="15">
    <source>
        <dbReference type="RefSeq" id="XP_006863238.1"/>
    </source>
</evidence>
<evidence type="ECO:0000256" key="7">
    <source>
        <dbReference type="ARBA" id="ARBA00023040"/>
    </source>
</evidence>
<evidence type="ECO:0000313" key="14">
    <source>
        <dbReference type="Proteomes" id="UP000504623"/>
    </source>
</evidence>
<dbReference type="RefSeq" id="XP_006863238.1">
    <property type="nucleotide sequence ID" value="XM_006863176.1"/>
</dbReference>
<dbReference type="GO" id="GO:0005886">
    <property type="term" value="C:plasma membrane"/>
    <property type="evidence" value="ECO:0007669"/>
    <property type="project" value="UniProtKB-SubCell"/>
</dbReference>
<dbReference type="FunFam" id="1.20.1070.10:FF:000005">
    <property type="entry name" value="Olfactory receptor"/>
    <property type="match status" value="1"/>
</dbReference>
<feature type="domain" description="G-protein coupled receptors family 1 profile" evidence="13">
    <location>
        <begin position="41"/>
        <end position="290"/>
    </location>
</feature>
<evidence type="ECO:0000256" key="1">
    <source>
        <dbReference type="ARBA" id="ARBA00004651"/>
    </source>
</evidence>
<dbReference type="GO" id="GO:0004930">
    <property type="term" value="F:G protein-coupled receptor activity"/>
    <property type="evidence" value="ECO:0007669"/>
    <property type="project" value="UniProtKB-KW"/>
</dbReference>
<dbReference type="PROSITE" id="PS50262">
    <property type="entry name" value="G_PROTEIN_RECEP_F1_2"/>
    <property type="match status" value="1"/>
</dbReference>
<feature type="transmembrane region" description="Helical" evidence="12">
    <location>
        <begin position="26"/>
        <end position="48"/>
    </location>
</feature>
<dbReference type="PRINTS" id="PR00237">
    <property type="entry name" value="GPCRRHODOPSN"/>
</dbReference>
<feature type="transmembrane region" description="Helical" evidence="12">
    <location>
        <begin position="272"/>
        <end position="292"/>
    </location>
</feature>
<feature type="transmembrane region" description="Helical" evidence="12">
    <location>
        <begin position="140"/>
        <end position="164"/>
    </location>
</feature>
<dbReference type="InterPro" id="IPR000276">
    <property type="entry name" value="GPCR_Rhodpsn"/>
</dbReference>
<keyword evidence="6 12" id="KW-1133">Transmembrane helix</keyword>
<dbReference type="Gene3D" id="1.20.1070.10">
    <property type="entry name" value="Rhodopsin 7-helix transmembrane proteins"/>
    <property type="match status" value="1"/>
</dbReference>
<dbReference type="InterPro" id="IPR000725">
    <property type="entry name" value="Olfact_rcpt"/>
</dbReference>
<feature type="transmembrane region" description="Helical" evidence="12">
    <location>
        <begin position="204"/>
        <end position="226"/>
    </location>
</feature>
<gene>
    <name evidence="15" type="primary">LOC102818258</name>
</gene>
<evidence type="ECO:0000256" key="12">
    <source>
        <dbReference type="RuleBase" id="RU363047"/>
    </source>
</evidence>
<feature type="transmembrane region" description="Helical" evidence="12">
    <location>
        <begin position="92"/>
        <end position="119"/>
    </location>
</feature>
<keyword evidence="14" id="KW-1185">Reference proteome</keyword>
<keyword evidence="8 12" id="KW-0472">Membrane</keyword>
<dbReference type="PRINTS" id="PR00245">
    <property type="entry name" value="OLFACTORYR"/>
</dbReference>
<evidence type="ECO:0000256" key="5">
    <source>
        <dbReference type="ARBA" id="ARBA00022725"/>
    </source>
</evidence>
<keyword evidence="3 12" id="KW-0716">Sensory transduction</keyword>
<reference evidence="15" key="1">
    <citation type="submission" date="2025-08" db="UniProtKB">
        <authorList>
            <consortium name="RefSeq"/>
        </authorList>
    </citation>
    <scope>IDENTIFICATION</scope>
    <source>
        <tissue evidence="15">Spleen</tissue>
    </source>
</reference>
<dbReference type="SUPFAM" id="SSF81321">
    <property type="entry name" value="Family A G protein-coupled receptor-like"/>
    <property type="match status" value="1"/>
</dbReference>
<dbReference type="PROSITE" id="PS00237">
    <property type="entry name" value="G_PROTEIN_RECEP_F1_1"/>
    <property type="match status" value="1"/>
</dbReference>
<keyword evidence="2 12" id="KW-1003">Cell membrane</keyword>
<dbReference type="Proteomes" id="UP000504623">
    <property type="component" value="Unplaced"/>
</dbReference>
<feature type="transmembrane region" description="Helical" evidence="12">
    <location>
        <begin position="60"/>
        <end position="86"/>
    </location>
</feature>
<proteinExistence type="inferred from homology"/>
<evidence type="ECO:0000259" key="13">
    <source>
        <dbReference type="PROSITE" id="PS50262"/>
    </source>
</evidence>
<keyword evidence="5 12" id="KW-0552">Olfaction</keyword>
<name>A0A9B0WNL6_CHRAS</name>
<evidence type="ECO:0000256" key="2">
    <source>
        <dbReference type="ARBA" id="ARBA00022475"/>
    </source>
</evidence>
<dbReference type="GO" id="GO:0004984">
    <property type="term" value="F:olfactory receptor activity"/>
    <property type="evidence" value="ECO:0007669"/>
    <property type="project" value="InterPro"/>
</dbReference>
<evidence type="ECO:0000256" key="4">
    <source>
        <dbReference type="ARBA" id="ARBA00022692"/>
    </source>
</evidence>
<accession>A0A9B0WNL6</accession>
<dbReference type="AlphaFoldDB" id="A0A9B0WNL6"/>
<dbReference type="InterPro" id="IPR017452">
    <property type="entry name" value="GPCR_Rhodpsn_7TM"/>
</dbReference>
<dbReference type="GeneID" id="102818258"/>
<keyword evidence="10 11" id="KW-0807">Transducer</keyword>
<comment type="subcellular location">
    <subcellularLocation>
        <location evidence="1 12">Cell membrane</location>
        <topology evidence="1 12">Multi-pass membrane protein</topology>
    </subcellularLocation>
</comment>
<evidence type="ECO:0000256" key="3">
    <source>
        <dbReference type="ARBA" id="ARBA00022606"/>
    </source>
</evidence>
<dbReference type="OrthoDB" id="6144223at2759"/>
<organism evidence="14 15">
    <name type="scientific">Chrysochloris asiatica</name>
    <name type="common">Cape golden mole</name>
    <dbReference type="NCBI Taxonomy" id="185453"/>
    <lineage>
        <taxon>Eukaryota</taxon>
        <taxon>Metazoa</taxon>
        <taxon>Chordata</taxon>
        <taxon>Craniata</taxon>
        <taxon>Vertebrata</taxon>
        <taxon>Euteleostomi</taxon>
        <taxon>Mammalia</taxon>
        <taxon>Eutheria</taxon>
        <taxon>Afrotheria</taxon>
        <taxon>Chrysochloridae</taxon>
        <taxon>Chrysochlorinae</taxon>
        <taxon>Chrysochloris</taxon>
    </lineage>
</organism>
<evidence type="ECO:0000256" key="6">
    <source>
        <dbReference type="ARBA" id="ARBA00022989"/>
    </source>
</evidence>
<comment type="similarity">
    <text evidence="11">Belongs to the G-protein coupled receptor 1 family.</text>
</comment>
<dbReference type="Pfam" id="PF13853">
    <property type="entry name" value="7tm_4"/>
    <property type="match status" value="1"/>
</dbReference>
<keyword evidence="9 11" id="KW-0675">Receptor</keyword>
<evidence type="ECO:0000256" key="11">
    <source>
        <dbReference type="RuleBase" id="RU000688"/>
    </source>
</evidence>
<feature type="transmembrane region" description="Helical" evidence="12">
    <location>
        <begin position="238"/>
        <end position="260"/>
    </location>
</feature>
<keyword evidence="4 11" id="KW-0812">Transmembrane</keyword>
<protein>
    <recommendedName>
        <fullName evidence="12">Olfactory receptor</fullName>
    </recommendedName>
</protein>
<sequence length="312" mass="35254">METLNMTEVCVFFLKGFSAYPVLERLFFLFCLTMYLVTLLGNTAIVVVSVLDVRLHTPMYFFLSNLSILDICYTSLFTPLMLVHFLSTQKTISFIGCAVQMCVGLSTGSTECLLLAFMACDRYLAICWPLQYPVLMNRQLCLWPVGAVWDFSFFVSLTAMVIAIRLPFCGHHVINYFACEILAVLKLTCGDTSVIEAFLIADSILMLPMPLTLICLSYTHILVSILRIPSAAGRRKALSTCSAHLTVVVLFYGAVIYMYMKPKSTETHIYHKVFTVLYPVITPMLNPVIYSLRNKEVKEAAKKVWSRSWTSK</sequence>
<keyword evidence="7 11" id="KW-0297">G-protein coupled receptor</keyword>
<evidence type="ECO:0000256" key="10">
    <source>
        <dbReference type="ARBA" id="ARBA00023224"/>
    </source>
</evidence>
<evidence type="ECO:0000256" key="9">
    <source>
        <dbReference type="ARBA" id="ARBA00023170"/>
    </source>
</evidence>
<evidence type="ECO:0000256" key="8">
    <source>
        <dbReference type="ARBA" id="ARBA00023136"/>
    </source>
</evidence>
<dbReference type="PANTHER" id="PTHR26453">
    <property type="entry name" value="OLFACTORY RECEPTOR"/>
    <property type="match status" value="1"/>
</dbReference>